<accession>A0ABN0XCM3</accession>
<name>A0ABN0XCM3_9LACT</name>
<dbReference type="PANTHER" id="PTHR33910:SF1">
    <property type="entry name" value="PROTEIN TRANSLOCASE SUBUNIT SECE"/>
    <property type="match status" value="1"/>
</dbReference>
<keyword evidence="8 9" id="KW-0472">Membrane</keyword>
<dbReference type="PANTHER" id="PTHR33910">
    <property type="entry name" value="PROTEIN TRANSLOCASE SUBUNIT SECE"/>
    <property type="match status" value="1"/>
</dbReference>
<evidence type="ECO:0000256" key="8">
    <source>
        <dbReference type="ARBA" id="ARBA00023136"/>
    </source>
</evidence>
<proteinExistence type="inferred from homology"/>
<dbReference type="Pfam" id="PF00584">
    <property type="entry name" value="SecE"/>
    <property type="match status" value="1"/>
</dbReference>
<reference evidence="11" key="1">
    <citation type="journal article" date="2019" name="Int. J. Syst. Evol. Microbiol.">
        <title>The Global Catalogue of Microorganisms (GCM) 10K type strain sequencing project: providing services to taxonomists for standard genome sequencing and annotation.</title>
        <authorList>
            <consortium name="The Broad Institute Genomics Platform"/>
            <consortium name="The Broad Institute Genome Sequencing Center for Infectious Disease"/>
            <person name="Wu L."/>
            <person name="Ma J."/>
        </authorList>
    </citation>
    <scope>NUCLEOTIDE SEQUENCE [LARGE SCALE GENOMIC DNA]</scope>
    <source>
        <strain evidence="11">JCM 12662</strain>
    </source>
</reference>
<protein>
    <recommendedName>
        <fullName evidence="9">Protein translocase subunit SecE</fullName>
    </recommendedName>
</protein>
<comment type="subunit">
    <text evidence="9">Component of the Sec protein translocase complex. Heterotrimer consisting of SecY, SecE and SecG subunits. The heterotrimers can form oligomers, although 1 heterotrimer is thought to be able to translocate proteins. Interacts with the ribosome. Interacts with SecDF, and other proteins may be involved. Interacts with SecA.</text>
</comment>
<evidence type="ECO:0000256" key="9">
    <source>
        <dbReference type="HAMAP-Rule" id="MF_00422"/>
    </source>
</evidence>
<evidence type="ECO:0000256" key="3">
    <source>
        <dbReference type="ARBA" id="ARBA00022475"/>
    </source>
</evidence>
<keyword evidence="6 9" id="KW-1133">Transmembrane helix</keyword>
<keyword evidence="7 9" id="KW-0811">Translocation</keyword>
<comment type="subcellular location">
    <subcellularLocation>
        <location evidence="9">Cell membrane</location>
        <topology evidence="9">Single-pass membrane protein</topology>
    </subcellularLocation>
    <subcellularLocation>
        <location evidence="1">Membrane</location>
    </subcellularLocation>
</comment>
<evidence type="ECO:0000256" key="1">
    <source>
        <dbReference type="ARBA" id="ARBA00004370"/>
    </source>
</evidence>
<evidence type="ECO:0000313" key="11">
    <source>
        <dbReference type="Proteomes" id="UP001501166"/>
    </source>
</evidence>
<evidence type="ECO:0000256" key="7">
    <source>
        <dbReference type="ARBA" id="ARBA00023010"/>
    </source>
</evidence>
<evidence type="ECO:0000256" key="2">
    <source>
        <dbReference type="ARBA" id="ARBA00022448"/>
    </source>
</evidence>
<keyword evidence="4 9" id="KW-0812">Transmembrane</keyword>
<dbReference type="InterPro" id="IPR005807">
    <property type="entry name" value="SecE_bac"/>
</dbReference>
<evidence type="ECO:0000256" key="5">
    <source>
        <dbReference type="ARBA" id="ARBA00022927"/>
    </source>
</evidence>
<evidence type="ECO:0000313" key="10">
    <source>
        <dbReference type="EMBL" id="GAA0360861.1"/>
    </source>
</evidence>
<evidence type="ECO:0000256" key="6">
    <source>
        <dbReference type="ARBA" id="ARBA00022989"/>
    </source>
</evidence>
<dbReference type="EMBL" id="BAAACW010000068">
    <property type="protein sequence ID" value="GAA0360861.1"/>
    <property type="molecule type" value="Genomic_DNA"/>
</dbReference>
<gene>
    <name evidence="9" type="primary">secE</name>
    <name evidence="10" type="ORF">GCM10008932_11890</name>
</gene>
<evidence type="ECO:0000256" key="4">
    <source>
        <dbReference type="ARBA" id="ARBA00022692"/>
    </source>
</evidence>
<keyword evidence="3 9" id="KW-1003">Cell membrane</keyword>
<sequence>MSKVKTFFGEVKHELKETTWPTKKDMRKNTLTVFGVMAFFGAFFWASDSFIQFLLNII</sequence>
<dbReference type="Proteomes" id="UP001501166">
    <property type="component" value="Unassembled WGS sequence"/>
</dbReference>
<dbReference type="InterPro" id="IPR001901">
    <property type="entry name" value="Translocase_SecE/Sec61-g"/>
</dbReference>
<keyword evidence="11" id="KW-1185">Reference proteome</keyword>
<comment type="similarity">
    <text evidence="9">Belongs to the SecE/SEC61-gamma family.</text>
</comment>
<keyword evidence="5 9" id="KW-0653">Protein transport</keyword>
<keyword evidence="2 9" id="KW-0813">Transport</keyword>
<dbReference type="NCBIfam" id="TIGR00964">
    <property type="entry name" value="secE_bact"/>
    <property type="match status" value="1"/>
</dbReference>
<organism evidence="10 11">
    <name type="scientific">Alkalibacterium iburiense</name>
    <dbReference type="NCBI Taxonomy" id="290589"/>
    <lineage>
        <taxon>Bacteria</taxon>
        <taxon>Bacillati</taxon>
        <taxon>Bacillota</taxon>
        <taxon>Bacilli</taxon>
        <taxon>Lactobacillales</taxon>
        <taxon>Carnobacteriaceae</taxon>
        <taxon>Alkalibacterium</taxon>
    </lineage>
</organism>
<comment type="caution">
    <text evidence="10">The sequence shown here is derived from an EMBL/GenBank/DDBJ whole genome shotgun (WGS) entry which is preliminary data.</text>
</comment>
<feature type="transmembrane region" description="Helical" evidence="9">
    <location>
        <begin position="31"/>
        <end position="55"/>
    </location>
</feature>
<comment type="function">
    <text evidence="9">Essential subunit of the Sec protein translocation channel SecYEG. Clamps together the 2 halves of SecY. May contact the channel plug during translocation.</text>
</comment>
<dbReference type="HAMAP" id="MF_00422">
    <property type="entry name" value="SecE"/>
    <property type="match status" value="1"/>
</dbReference>
<dbReference type="InterPro" id="IPR038379">
    <property type="entry name" value="SecE_sf"/>
</dbReference>
<dbReference type="Gene3D" id="1.20.5.1030">
    <property type="entry name" value="Preprotein translocase secy subunit"/>
    <property type="match status" value="1"/>
</dbReference>
<dbReference type="RefSeq" id="WP_343754714.1">
    <property type="nucleotide sequence ID" value="NZ_BAAACW010000068.1"/>
</dbReference>